<evidence type="ECO:0000313" key="2">
    <source>
        <dbReference type="Proteomes" id="UP000218334"/>
    </source>
</evidence>
<dbReference type="STRING" id="1076256.A0A2H3BDR6"/>
<gene>
    <name evidence="1" type="ORF">ARMSODRAFT_852027</name>
</gene>
<dbReference type="AlphaFoldDB" id="A0A2H3BDR6"/>
<evidence type="ECO:0000313" key="1">
    <source>
        <dbReference type="EMBL" id="PBK61973.1"/>
    </source>
</evidence>
<name>A0A2H3BDR6_9AGAR</name>
<feature type="non-terminal residue" evidence="1">
    <location>
        <position position="53"/>
    </location>
</feature>
<organism evidence="1 2">
    <name type="scientific">Armillaria solidipes</name>
    <dbReference type="NCBI Taxonomy" id="1076256"/>
    <lineage>
        <taxon>Eukaryota</taxon>
        <taxon>Fungi</taxon>
        <taxon>Dikarya</taxon>
        <taxon>Basidiomycota</taxon>
        <taxon>Agaricomycotina</taxon>
        <taxon>Agaricomycetes</taxon>
        <taxon>Agaricomycetidae</taxon>
        <taxon>Agaricales</taxon>
        <taxon>Marasmiineae</taxon>
        <taxon>Physalacriaceae</taxon>
        <taxon>Armillaria</taxon>
    </lineage>
</organism>
<dbReference type="Proteomes" id="UP000218334">
    <property type="component" value="Unassembled WGS sequence"/>
</dbReference>
<accession>A0A2H3BDR6</accession>
<feature type="non-terminal residue" evidence="1">
    <location>
        <position position="1"/>
    </location>
</feature>
<sequence>AGAKQIIQFRLSHTDELISVAEEGLTEESQCLKVDTNDVFFDKDMFEGAKEKL</sequence>
<keyword evidence="2" id="KW-1185">Reference proteome</keyword>
<dbReference type="EMBL" id="KZ293471">
    <property type="protein sequence ID" value="PBK61973.1"/>
    <property type="molecule type" value="Genomic_DNA"/>
</dbReference>
<protein>
    <submittedName>
        <fullName evidence="1">Uncharacterized protein</fullName>
    </submittedName>
</protein>
<reference evidence="2" key="1">
    <citation type="journal article" date="2017" name="Nat. Ecol. Evol.">
        <title>Genome expansion and lineage-specific genetic innovations in the forest pathogenic fungi Armillaria.</title>
        <authorList>
            <person name="Sipos G."/>
            <person name="Prasanna A.N."/>
            <person name="Walter M.C."/>
            <person name="O'Connor E."/>
            <person name="Balint B."/>
            <person name="Krizsan K."/>
            <person name="Kiss B."/>
            <person name="Hess J."/>
            <person name="Varga T."/>
            <person name="Slot J."/>
            <person name="Riley R."/>
            <person name="Boka B."/>
            <person name="Rigling D."/>
            <person name="Barry K."/>
            <person name="Lee J."/>
            <person name="Mihaltcheva S."/>
            <person name="LaButti K."/>
            <person name="Lipzen A."/>
            <person name="Waldron R."/>
            <person name="Moloney N.M."/>
            <person name="Sperisen C."/>
            <person name="Kredics L."/>
            <person name="Vagvoelgyi C."/>
            <person name="Patrignani A."/>
            <person name="Fitzpatrick D."/>
            <person name="Nagy I."/>
            <person name="Doyle S."/>
            <person name="Anderson J.B."/>
            <person name="Grigoriev I.V."/>
            <person name="Gueldener U."/>
            <person name="Muensterkoetter M."/>
            <person name="Nagy L.G."/>
        </authorList>
    </citation>
    <scope>NUCLEOTIDE SEQUENCE [LARGE SCALE GENOMIC DNA]</scope>
    <source>
        <strain evidence="2">28-4</strain>
    </source>
</reference>
<proteinExistence type="predicted"/>